<accession>A0ABN2SST7</accession>
<keyword evidence="3" id="KW-1185">Reference proteome</keyword>
<dbReference type="Pfam" id="PF00881">
    <property type="entry name" value="Nitroreductase"/>
    <property type="match status" value="1"/>
</dbReference>
<evidence type="ECO:0000313" key="3">
    <source>
        <dbReference type="Proteomes" id="UP001501585"/>
    </source>
</evidence>
<proteinExistence type="predicted"/>
<dbReference type="SUPFAM" id="SSF55469">
    <property type="entry name" value="FMN-dependent nitroreductase-like"/>
    <property type="match status" value="1"/>
</dbReference>
<dbReference type="InterPro" id="IPR052544">
    <property type="entry name" value="Bacteriocin_Proc_Enz"/>
</dbReference>
<dbReference type="EMBL" id="BAAAPC010000006">
    <property type="protein sequence ID" value="GAA1991890.1"/>
    <property type="molecule type" value="Genomic_DNA"/>
</dbReference>
<gene>
    <name evidence="2" type="ORF">GCM10009799_17220</name>
</gene>
<dbReference type="PANTHER" id="PTHR43745">
    <property type="entry name" value="NITROREDUCTASE MJ1384-RELATED"/>
    <property type="match status" value="1"/>
</dbReference>
<dbReference type="Proteomes" id="UP001501585">
    <property type="component" value="Unassembled WGS sequence"/>
</dbReference>
<dbReference type="InterPro" id="IPR000415">
    <property type="entry name" value="Nitroreductase-like"/>
</dbReference>
<dbReference type="NCBIfam" id="TIGR03605">
    <property type="entry name" value="antibiot_sagB"/>
    <property type="match status" value="1"/>
</dbReference>
<evidence type="ECO:0000259" key="1">
    <source>
        <dbReference type="Pfam" id="PF00881"/>
    </source>
</evidence>
<feature type="domain" description="Nitroreductase" evidence="1">
    <location>
        <begin position="161"/>
        <end position="344"/>
    </location>
</feature>
<organism evidence="2 3">
    <name type="scientific">Nocardiopsis rhodophaea</name>
    <dbReference type="NCBI Taxonomy" id="280238"/>
    <lineage>
        <taxon>Bacteria</taxon>
        <taxon>Bacillati</taxon>
        <taxon>Actinomycetota</taxon>
        <taxon>Actinomycetes</taxon>
        <taxon>Streptosporangiales</taxon>
        <taxon>Nocardiopsidaceae</taxon>
        <taxon>Nocardiopsis</taxon>
    </lineage>
</organism>
<dbReference type="CDD" id="cd02142">
    <property type="entry name" value="McbC_SagB-like_oxidoreductase"/>
    <property type="match status" value="1"/>
</dbReference>
<evidence type="ECO:0000313" key="2">
    <source>
        <dbReference type="EMBL" id="GAA1991890.1"/>
    </source>
</evidence>
<dbReference type="InterPro" id="IPR029479">
    <property type="entry name" value="Nitroreductase"/>
</dbReference>
<dbReference type="InterPro" id="IPR020051">
    <property type="entry name" value="SagB-type_dehydrogenase"/>
</dbReference>
<protein>
    <submittedName>
        <fullName evidence="2">SagB/ThcOx family dehydrogenase</fullName>
    </submittedName>
</protein>
<sequence>MKFKRAGNVGCYWRNGQFLIRNHRTRANIIADPIAARILDLFTDWADPQEAAKDAGLDPKSVDDAAAALHDAGVLLGQEDDTEDAPDERLRARWDPWAPEGAAFHFATRNDAFADASDELKDELAAGGRPALFKTYPDADRLFLPRSSTRLDAPLERVLHARRTHRAFSNRAIAREHLATLLSTTFGPKDFIAADQFGTLMLRTSPSGGARHELEAYVAVFDAEDVDPGIYHYSVRDHCLELIASGDYRPRLADLCGGQQGVEQAGAVVVLTAVIERLTSKYRHPRAYRVMLMNAGHLAQTFVLTATALGLGPFQTAAFHDEGVESLLGIDGIAEPALYVLTVGVPATDDQGRVTYLHGPTTLESAGITRFDATDRHG</sequence>
<reference evidence="2 3" key="1">
    <citation type="journal article" date="2019" name="Int. J. Syst. Evol. Microbiol.">
        <title>The Global Catalogue of Microorganisms (GCM) 10K type strain sequencing project: providing services to taxonomists for standard genome sequencing and annotation.</title>
        <authorList>
            <consortium name="The Broad Institute Genomics Platform"/>
            <consortium name="The Broad Institute Genome Sequencing Center for Infectious Disease"/>
            <person name="Wu L."/>
            <person name="Ma J."/>
        </authorList>
    </citation>
    <scope>NUCLEOTIDE SEQUENCE [LARGE SCALE GENOMIC DNA]</scope>
    <source>
        <strain evidence="2 3">JCM 15313</strain>
    </source>
</reference>
<comment type="caution">
    <text evidence="2">The sequence shown here is derived from an EMBL/GenBank/DDBJ whole genome shotgun (WGS) entry which is preliminary data.</text>
</comment>
<dbReference type="Gene3D" id="3.40.109.10">
    <property type="entry name" value="NADH Oxidase"/>
    <property type="match status" value="1"/>
</dbReference>
<name>A0ABN2SST7_9ACTN</name>
<dbReference type="PANTHER" id="PTHR43745:SF2">
    <property type="entry name" value="NITROREDUCTASE MJ1384-RELATED"/>
    <property type="match status" value="1"/>
</dbReference>